<sequence>MRHIDHASLSFIIPKFYYHNTINAVDVLHQKTNVFVAMPDEVINKSYRYLTMVFCQIFRLLLIFSLMGSCVAWGNLSKQTENPIQGTAPYLLFEFENGEKRKVHNSDDLFYMAFYDADKLKIYDPINNTSEEDNPYTVPETVKTFEQILLPVPITASYDTSNFQFINLAELSSKWGVDDDGDQNMSGEGKIKVRISNDENHTVRRDARFVACDSKYYRITLTLTSDSLISTMYGFPKKIKFDGLPYIDFFIQHKIEPSACWVTPYLKSNGGVNNSDSFNGPANQWDFDKGFLPQNIDQPSLNFPTSGMDNLWFYLTMAETKVNDMTYTTEPSDSKLRLAITPFSENKKVIAKITLHGPNSNTILPQDTFIPTTFTIFTDQSKKTKLYTFKIAQWFIVKPNSNNNKKGVIYSEAKDYCESIGYKLPLIGDLTNANAPDSAWEGGLLGQPNNYQRRIGGGLLAEWGDLKNTNEYSDSNVTLMKSWGVNYQGDNNLPYLIDNSSGQVIRGGKNLTAQAICVSP</sequence>
<dbReference type="EMBL" id="CP009056">
    <property type="protein sequence ID" value="AJA46050.1"/>
    <property type="molecule type" value="Genomic_DNA"/>
</dbReference>
<dbReference type="HOGENOM" id="CLU_587605_0_0_6"/>
<protein>
    <submittedName>
        <fullName evidence="1">Uncharacterized protein</fullName>
    </submittedName>
</protein>
<evidence type="ECO:0000313" key="2">
    <source>
        <dbReference type="Proteomes" id="UP000030901"/>
    </source>
</evidence>
<dbReference type="Proteomes" id="UP000030901">
    <property type="component" value="Chromosome"/>
</dbReference>
<organism evidence="1 2">
    <name type="scientific">Frischella perrara</name>
    <dbReference type="NCBI Taxonomy" id="1267021"/>
    <lineage>
        <taxon>Bacteria</taxon>
        <taxon>Pseudomonadati</taxon>
        <taxon>Pseudomonadota</taxon>
        <taxon>Gammaproteobacteria</taxon>
        <taxon>Orbales</taxon>
        <taxon>Orbaceae</taxon>
        <taxon>Frischella</taxon>
    </lineage>
</organism>
<gene>
    <name evidence="1" type="ORF">FPB0191_02246</name>
</gene>
<evidence type="ECO:0000313" key="1">
    <source>
        <dbReference type="EMBL" id="AJA46050.1"/>
    </source>
</evidence>
<reference evidence="1 2" key="1">
    <citation type="journal article" date="2014" name="Appl. Environ. Microbiol.">
        <title>Gut symbionts from distinct hosts exhibit genotoxic activity via divergent colibactin biosynthetic pathways.</title>
        <authorList>
            <person name="Engel P."/>
            <person name="Vizcaino M.I."/>
            <person name="Crawford J.M."/>
        </authorList>
    </citation>
    <scope>NUCLEOTIDE SEQUENCE [LARGE SCALE GENOMIC DNA]</scope>
    <source>
        <strain evidence="1 2">PEB0191</strain>
    </source>
</reference>
<dbReference type="AlphaFoldDB" id="A0A0A7S3D1"/>
<accession>A0A0A7S3D1</accession>
<dbReference type="RefSeq" id="WP_039106179.1">
    <property type="nucleotide sequence ID" value="NZ_CP009056.1"/>
</dbReference>
<dbReference type="KEGG" id="fpp:FPB0191_02246"/>
<name>A0A0A7S3D1_FRIPE</name>
<keyword evidence="2" id="KW-1185">Reference proteome</keyword>
<proteinExistence type="predicted"/>